<evidence type="ECO:0000313" key="6">
    <source>
        <dbReference type="EMBL" id="RBL88962.1"/>
    </source>
</evidence>
<feature type="domain" description="Multidrug resistance protein MdtA-like alpha-helical hairpin" evidence="3">
    <location>
        <begin position="108"/>
        <end position="175"/>
    </location>
</feature>
<name>A0A365XRI8_9BACT</name>
<dbReference type="PROSITE" id="PS51257">
    <property type="entry name" value="PROKAR_LIPOPROTEIN"/>
    <property type="match status" value="1"/>
</dbReference>
<dbReference type="PANTHER" id="PTHR30158:SF23">
    <property type="entry name" value="MULTIDRUG RESISTANCE PROTEIN MEXA"/>
    <property type="match status" value="1"/>
</dbReference>
<feature type="domain" description="Multidrug resistance protein MdtA-like barrel-sandwich hybrid" evidence="4">
    <location>
        <begin position="66"/>
        <end position="207"/>
    </location>
</feature>
<dbReference type="GO" id="GO:0030313">
    <property type="term" value="C:cell envelope"/>
    <property type="evidence" value="ECO:0007669"/>
    <property type="project" value="UniProtKB-SubCell"/>
</dbReference>
<dbReference type="Pfam" id="PF25876">
    <property type="entry name" value="HH_MFP_RND"/>
    <property type="match status" value="1"/>
</dbReference>
<gene>
    <name evidence="6" type="ORF">DF182_20670</name>
</gene>
<protein>
    <submittedName>
        <fullName evidence="6">Efflux RND transporter periplasmic adaptor subunit</fullName>
    </submittedName>
</protein>
<dbReference type="InterPro" id="IPR058624">
    <property type="entry name" value="MdtA-like_HH"/>
</dbReference>
<dbReference type="Pfam" id="PF25917">
    <property type="entry name" value="BSH_RND"/>
    <property type="match status" value="1"/>
</dbReference>
<keyword evidence="2" id="KW-0175">Coiled coil</keyword>
<evidence type="ECO:0000256" key="1">
    <source>
        <dbReference type="ARBA" id="ARBA00009477"/>
    </source>
</evidence>
<evidence type="ECO:0000313" key="7">
    <source>
        <dbReference type="Proteomes" id="UP000253410"/>
    </source>
</evidence>
<proteinExistence type="inferred from homology"/>
<evidence type="ECO:0000256" key="2">
    <source>
        <dbReference type="SAM" id="Coils"/>
    </source>
</evidence>
<accession>A0A365XRI8</accession>
<dbReference type="RefSeq" id="WP_113617705.1">
    <property type="nucleotide sequence ID" value="NZ_QFFJ01000002.1"/>
</dbReference>
<evidence type="ECO:0000259" key="5">
    <source>
        <dbReference type="Pfam" id="PF25944"/>
    </source>
</evidence>
<feature type="domain" description="Multidrug resistance protein MdtA-like beta-barrel" evidence="5">
    <location>
        <begin position="236"/>
        <end position="299"/>
    </location>
</feature>
<dbReference type="GO" id="GO:0046677">
    <property type="term" value="P:response to antibiotic"/>
    <property type="evidence" value="ECO:0007669"/>
    <property type="project" value="TreeGrafter"/>
</dbReference>
<dbReference type="GO" id="GO:0022857">
    <property type="term" value="F:transmembrane transporter activity"/>
    <property type="evidence" value="ECO:0007669"/>
    <property type="project" value="InterPro"/>
</dbReference>
<dbReference type="GO" id="GO:0005886">
    <property type="term" value="C:plasma membrane"/>
    <property type="evidence" value="ECO:0007669"/>
    <property type="project" value="TreeGrafter"/>
</dbReference>
<dbReference type="OrthoDB" id="9801814at2"/>
<reference evidence="6 7" key="1">
    <citation type="submission" date="2018-05" db="EMBL/GenBank/DDBJ databases">
        <title>Chitinophaga sp. K3CV102501T nov., isolated from isolated from a monsoon evergreen broad-leaved forest soil.</title>
        <authorList>
            <person name="Lv Y."/>
        </authorList>
    </citation>
    <scope>NUCLEOTIDE SEQUENCE [LARGE SCALE GENOMIC DNA]</scope>
    <source>
        <strain evidence="6 7">GDMCC 1.1325</strain>
    </source>
</reference>
<dbReference type="InterPro" id="IPR058626">
    <property type="entry name" value="MdtA-like_b-barrel"/>
</dbReference>
<sequence length="391" mass="42322">MYVSHRDYSPALIFSLALLLTACSGNPSKKGRSRDNQAKVYANITLRPITAIINTDFPATIQGQQNIEIRPKIDGYMQDMYVDEGAEVKKGQLLFRINAPQYEQNVRTAEANIKIAEADVNAAQMEVNKVKPLVDQDIISPYGLESARYTLEAKKAALAQAKANLVNARVNLSYTTIYSPADGVIGAVPFKIGSLVSSTTAQPLTTVSNITKIYAYFSINEKESLNFFAHAKGNTVQEKLKTLPPVKLLLPNGATFAQSGDIETIGGLVNQQTGSVTLRATFSNPGGLLRSGNSAIVRMPYTRDSALLIPQSATYQVQGKLFIYVVDHSAHDTLKAKSVPVSVNAGTSGNNYVVEDGLKTGDQILVEGTISLRDGMPIKTRSVSADSVYRQ</sequence>
<dbReference type="Gene3D" id="2.40.30.170">
    <property type="match status" value="1"/>
</dbReference>
<dbReference type="EMBL" id="QFFJ01000002">
    <property type="protein sequence ID" value="RBL88962.1"/>
    <property type="molecule type" value="Genomic_DNA"/>
</dbReference>
<dbReference type="SUPFAM" id="SSF111369">
    <property type="entry name" value="HlyD-like secretion proteins"/>
    <property type="match status" value="1"/>
</dbReference>
<dbReference type="PANTHER" id="PTHR30158">
    <property type="entry name" value="ACRA/E-RELATED COMPONENT OF DRUG EFFLUX TRANSPORTER"/>
    <property type="match status" value="1"/>
</dbReference>
<dbReference type="Gene3D" id="1.10.287.470">
    <property type="entry name" value="Helix hairpin bin"/>
    <property type="match status" value="1"/>
</dbReference>
<evidence type="ECO:0000259" key="3">
    <source>
        <dbReference type="Pfam" id="PF25876"/>
    </source>
</evidence>
<dbReference type="NCBIfam" id="TIGR01730">
    <property type="entry name" value="RND_mfp"/>
    <property type="match status" value="1"/>
</dbReference>
<comment type="caution">
    <text evidence="6">The sequence shown here is derived from an EMBL/GenBank/DDBJ whole genome shotgun (WGS) entry which is preliminary data.</text>
</comment>
<feature type="coiled-coil region" evidence="2">
    <location>
        <begin position="99"/>
        <end position="171"/>
    </location>
</feature>
<dbReference type="Gene3D" id="2.40.420.20">
    <property type="match status" value="1"/>
</dbReference>
<comment type="similarity">
    <text evidence="1">Belongs to the membrane fusion protein (MFP) (TC 8.A.1) family.</text>
</comment>
<dbReference type="Proteomes" id="UP000253410">
    <property type="component" value="Unassembled WGS sequence"/>
</dbReference>
<organism evidence="6 7">
    <name type="scientific">Chitinophaga flava</name>
    <dbReference type="NCBI Taxonomy" id="2259036"/>
    <lineage>
        <taxon>Bacteria</taxon>
        <taxon>Pseudomonadati</taxon>
        <taxon>Bacteroidota</taxon>
        <taxon>Chitinophagia</taxon>
        <taxon>Chitinophagales</taxon>
        <taxon>Chitinophagaceae</taxon>
        <taxon>Chitinophaga</taxon>
    </lineage>
</organism>
<dbReference type="InterPro" id="IPR006143">
    <property type="entry name" value="RND_pump_MFP"/>
</dbReference>
<keyword evidence="7" id="KW-1185">Reference proteome</keyword>
<dbReference type="Pfam" id="PF25944">
    <property type="entry name" value="Beta-barrel_RND"/>
    <property type="match status" value="1"/>
</dbReference>
<dbReference type="Gene3D" id="2.40.50.100">
    <property type="match status" value="1"/>
</dbReference>
<dbReference type="InterPro" id="IPR058625">
    <property type="entry name" value="MdtA-like_BSH"/>
</dbReference>
<evidence type="ECO:0000259" key="4">
    <source>
        <dbReference type="Pfam" id="PF25917"/>
    </source>
</evidence>
<dbReference type="AlphaFoldDB" id="A0A365XRI8"/>